<accession>A0A5B7CTU9</accession>
<comment type="caution">
    <text evidence="2">The sequence shown here is derived from an EMBL/GenBank/DDBJ whole genome shotgun (WGS) entry which is preliminary data.</text>
</comment>
<feature type="region of interest" description="Disordered" evidence="1">
    <location>
        <begin position="1"/>
        <end position="69"/>
    </location>
</feature>
<reference evidence="2 3" key="1">
    <citation type="submission" date="2019-05" db="EMBL/GenBank/DDBJ databases">
        <title>Another draft genome of Portunus trituberculatus and its Hox gene families provides insights of decapod evolution.</title>
        <authorList>
            <person name="Jeong J.-H."/>
            <person name="Song I."/>
            <person name="Kim S."/>
            <person name="Choi T."/>
            <person name="Kim D."/>
            <person name="Ryu S."/>
            <person name="Kim W."/>
        </authorList>
    </citation>
    <scope>NUCLEOTIDE SEQUENCE [LARGE SCALE GENOMIC DNA]</scope>
    <source>
        <tissue evidence="2">Muscle</tissue>
    </source>
</reference>
<evidence type="ECO:0000313" key="3">
    <source>
        <dbReference type="Proteomes" id="UP000324222"/>
    </source>
</evidence>
<proteinExistence type="predicted"/>
<organism evidence="2 3">
    <name type="scientific">Portunus trituberculatus</name>
    <name type="common">Swimming crab</name>
    <name type="synonym">Neptunus trituberculatus</name>
    <dbReference type="NCBI Taxonomy" id="210409"/>
    <lineage>
        <taxon>Eukaryota</taxon>
        <taxon>Metazoa</taxon>
        <taxon>Ecdysozoa</taxon>
        <taxon>Arthropoda</taxon>
        <taxon>Crustacea</taxon>
        <taxon>Multicrustacea</taxon>
        <taxon>Malacostraca</taxon>
        <taxon>Eumalacostraca</taxon>
        <taxon>Eucarida</taxon>
        <taxon>Decapoda</taxon>
        <taxon>Pleocyemata</taxon>
        <taxon>Brachyura</taxon>
        <taxon>Eubrachyura</taxon>
        <taxon>Portunoidea</taxon>
        <taxon>Portunidae</taxon>
        <taxon>Portuninae</taxon>
        <taxon>Portunus</taxon>
    </lineage>
</organism>
<dbReference type="Proteomes" id="UP000324222">
    <property type="component" value="Unassembled WGS sequence"/>
</dbReference>
<gene>
    <name evidence="2" type="ORF">E2C01_004997</name>
</gene>
<evidence type="ECO:0000256" key="1">
    <source>
        <dbReference type="SAM" id="MobiDB-lite"/>
    </source>
</evidence>
<feature type="compositionally biased region" description="Low complexity" evidence="1">
    <location>
        <begin position="13"/>
        <end position="27"/>
    </location>
</feature>
<name>A0A5B7CTU9_PORTR</name>
<dbReference type="AlphaFoldDB" id="A0A5B7CTU9"/>
<evidence type="ECO:0000313" key="2">
    <source>
        <dbReference type="EMBL" id="MPC12311.1"/>
    </source>
</evidence>
<protein>
    <submittedName>
        <fullName evidence="2">Uncharacterized protein</fullName>
    </submittedName>
</protein>
<sequence>MASRAAVLYEEQPLLPRARQPSRSSALSPPPPPPATASNRRRRGARGCGEGAPRGGDPLVASQGEWGAGNTTSLGVSMLGWLGGGGGGSAANKAMVVSSSKRSNLNPGGKKVTNLLTKLTQRPFSPGGVGP</sequence>
<keyword evidence="3" id="KW-1185">Reference proteome</keyword>
<dbReference type="EMBL" id="VSRR010000209">
    <property type="protein sequence ID" value="MPC12311.1"/>
    <property type="molecule type" value="Genomic_DNA"/>
</dbReference>